<gene>
    <name evidence="11" type="ORF">DIURU_004989</name>
</gene>
<dbReference type="Proteomes" id="UP000449547">
    <property type="component" value="Unassembled WGS sequence"/>
</dbReference>
<evidence type="ECO:0000313" key="12">
    <source>
        <dbReference type="Proteomes" id="UP000449547"/>
    </source>
</evidence>
<organism evidence="11 12">
    <name type="scientific">Diutina rugosa</name>
    <name type="common">Yeast</name>
    <name type="synonym">Candida rugosa</name>
    <dbReference type="NCBI Taxonomy" id="5481"/>
    <lineage>
        <taxon>Eukaryota</taxon>
        <taxon>Fungi</taxon>
        <taxon>Dikarya</taxon>
        <taxon>Ascomycota</taxon>
        <taxon>Saccharomycotina</taxon>
        <taxon>Pichiomycetes</taxon>
        <taxon>Debaryomycetaceae</taxon>
        <taxon>Diutina</taxon>
    </lineage>
</organism>
<dbReference type="UniPathway" id="UPA00378"/>
<dbReference type="RefSeq" id="XP_034010391.1">
    <property type="nucleotide sequence ID" value="XM_034157920.1"/>
</dbReference>
<comment type="subunit">
    <text evidence="10">Component of the oligosaccharyltransferase (OST) complex.</text>
</comment>
<proteinExistence type="inferred from homology"/>
<dbReference type="GO" id="GO:0018279">
    <property type="term" value="P:protein N-linked glycosylation via asparagine"/>
    <property type="evidence" value="ECO:0007669"/>
    <property type="project" value="TreeGrafter"/>
</dbReference>
<dbReference type="OrthoDB" id="310030at2759"/>
<reference evidence="11 12" key="1">
    <citation type="submission" date="2019-07" db="EMBL/GenBank/DDBJ databases">
        <title>Genome assembly of two rare yeast pathogens: Diutina rugosa and Trichomonascus ciferrii.</title>
        <authorList>
            <person name="Mixao V."/>
            <person name="Saus E."/>
            <person name="Hansen A."/>
            <person name="Lass-Flor C."/>
            <person name="Gabaldon T."/>
        </authorList>
    </citation>
    <scope>NUCLEOTIDE SEQUENCE [LARGE SCALE GENOMIC DNA]</scope>
    <source>
        <strain evidence="11 12">CBS 613</strain>
    </source>
</reference>
<keyword evidence="12" id="KW-1185">Reference proteome</keyword>
<feature type="signal peptide" evidence="10">
    <location>
        <begin position="1"/>
        <end position="21"/>
    </location>
</feature>
<dbReference type="GeneID" id="54783640"/>
<evidence type="ECO:0000256" key="4">
    <source>
        <dbReference type="ARBA" id="ARBA00008905"/>
    </source>
</evidence>
<dbReference type="OMA" id="RYEYARE"/>
<keyword evidence="8" id="KW-1133">Transmembrane helix</keyword>
<dbReference type="PANTHER" id="PTHR21049">
    <property type="entry name" value="RIBOPHORIN I"/>
    <property type="match status" value="1"/>
</dbReference>
<comment type="similarity">
    <text evidence="4 10">Belongs to the OST1 family.</text>
</comment>
<evidence type="ECO:0000256" key="8">
    <source>
        <dbReference type="ARBA" id="ARBA00022989"/>
    </source>
</evidence>
<comment type="caution">
    <text evidence="11">The sequence shown here is derived from an EMBL/GenBank/DDBJ whole genome shotgun (WGS) entry which is preliminary data.</text>
</comment>
<keyword evidence="5" id="KW-0812">Transmembrane</keyword>
<dbReference type="EMBL" id="SWFT01000149">
    <property type="protein sequence ID" value="KAA8898134.1"/>
    <property type="molecule type" value="Genomic_DNA"/>
</dbReference>
<evidence type="ECO:0000256" key="2">
    <source>
        <dbReference type="ARBA" id="ARBA00004115"/>
    </source>
</evidence>
<keyword evidence="6 10" id="KW-0732">Signal</keyword>
<keyword evidence="7 10" id="KW-0256">Endoplasmic reticulum</keyword>
<evidence type="ECO:0000256" key="10">
    <source>
        <dbReference type="RuleBase" id="RU361143"/>
    </source>
</evidence>
<evidence type="ECO:0000256" key="3">
    <source>
        <dbReference type="ARBA" id="ARBA00004922"/>
    </source>
</evidence>
<evidence type="ECO:0000256" key="1">
    <source>
        <dbReference type="ARBA" id="ARBA00002791"/>
    </source>
</evidence>
<accession>A0A642UFU1</accession>
<evidence type="ECO:0000256" key="5">
    <source>
        <dbReference type="ARBA" id="ARBA00022692"/>
    </source>
</evidence>
<name>A0A642UFU1_DIURU</name>
<keyword evidence="9" id="KW-0472">Membrane</keyword>
<feature type="chain" id="PRO_5025085446" description="Dolichyl-diphosphooligosaccharide--protein glycosyltransferase subunit 1" evidence="10">
    <location>
        <begin position="22"/>
        <end position="459"/>
    </location>
</feature>
<dbReference type="PANTHER" id="PTHR21049:SF0">
    <property type="entry name" value="DOLICHYL-DIPHOSPHOOLIGOSACCHARIDE--PROTEIN GLYCOSYLTRANSFERASE SUBUNIT 1"/>
    <property type="match status" value="1"/>
</dbReference>
<dbReference type="Pfam" id="PF04597">
    <property type="entry name" value="Ribophorin_I"/>
    <property type="match status" value="1"/>
</dbReference>
<evidence type="ECO:0000256" key="7">
    <source>
        <dbReference type="ARBA" id="ARBA00022824"/>
    </source>
</evidence>
<evidence type="ECO:0000256" key="9">
    <source>
        <dbReference type="ARBA" id="ARBA00023136"/>
    </source>
</evidence>
<protein>
    <recommendedName>
        <fullName evidence="10">Dolichyl-diphosphooligosaccharide--protein glycosyltransferase subunit 1</fullName>
    </recommendedName>
</protein>
<dbReference type="InterPro" id="IPR007676">
    <property type="entry name" value="Ribophorin_I"/>
</dbReference>
<comment type="subcellular location">
    <subcellularLocation>
        <location evidence="2 10">Endoplasmic reticulum membrane</location>
        <topology evidence="2 10">Single-pass type I membrane protein</topology>
    </subcellularLocation>
</comment>
<dbReference type="GO" id="GO:0008250">
    <property type="term" value="C:oligosaccharyltransferase complex"/>
    <property type="evidence" value="ECO:0007669"/>
    <property type="project" value="UniProtKB-UniRule"/>
</dbReference>
<sequence>MRSALLSVIFGAVFAIALVISDVGNWENTHYARTIDLSRGYVKETDLIQITNDGDTKQKIYYFTLNDGFDAIDDLSIISVGVDSTTLAVKALDSGFFEITLPKAVSPGDSVELRVSYVYLKGLEPVPKQIDMADSQQLVVKLNKMPYSPYSTKEYSLRFIGVAKGQEAEIFDDRATANPVIEARVEEKALVYGPIVDDIEPFSVEPFGLIYEHQQPLAKVENLHRSVWIPSAADQVQFEEYYELTNQGAELDKGFSRVDWMHGRYELTRDHWALKQLEFPMADTDFDDYYFTDKVGMVSTHKKIQNFLVLQPRFPLFGGWHYNFTLGWNQPIGKAVHKIDEDTYIARAPLLNSARDVVYKNVYLSFYLPEGAEFVNISAPLEYKQVDVEDEYSYLDVAQGHTKVTLKFENMFDDLGRVNAYIVYRLPAHSYLKKALKISGYTFAALFSYYLLTMLDLSV</sequence>
<evidence type="ECO:0000313" key="11">
    <source>
        <dbReference type="EMBL" id="KAA8898134.1"/>
    </source>
</evidence>
<dbReference type="AlphaFoldDB" id="A0A642UFU1"/>
<dbReference type="VEuPathDB" id="FungiDB:DIURU_004989"/>
<comment type="pathway">
    <text evidence="3 10">Protein modification; protein glycosylation.</text>
</comment>
<evidence type="ECO:0000256" key="6">
    <source>
        <dbReference type="ARBA" id="ARBA00022729"/>
    </source>
</evidence>
<comment type="function">
    <text evidence="1 10">Subunit of the oligosaccharyl transferase (OST) complex that catalyzes the initial transfer of a defined glycan (Glc(3)Man(9)GlcNAc(2) in eukaryotes) from the lipid carrier dolichol-pyrophosphate to an asparagine residue within an Asn-X-Ser/Thr consensus motif in nascent polypeptide chains, the first step in protein N-glycosylation. N-glycosylation occurs cotranslationally and the complex associates with the Sec61 complex at the channel-forming translocon complex that mediates protein translocation across the endoplasmic reticulum (ER). All subunits are required for a maximal enzyme activity.</text>
</comment>